<evidence type="ECO:0000313" key="2">
    <source>
        <dbReference type="Proteomes" id="UP000178323"/>
    </source>
</evidence>
<comment type="caution">
    <text evidence="1">The sequence shown here is derived from an EMBL/GenBank/DDBJ whole genome shotgun (WGS) entry which is preliminary data.</text>
</comment>
<dbReference type="STRING" id="1797985.A2Y83_03610"/>
<reference evidence="1 2" key="1">
    <citation type="journal article" date="2016" name="Nat. Commun.">
        <title>Thousands of microbial genomes shed light on interconnected biogeochemical processes in an aquifer system.</title>
        <authorList>
            <person name="Anantharaman K."/>
            <person name="Brown C.T."/>
            <person name="Hug L.A."/>
            <person name="Sharon I."/>
            <person name="Castelle C.J."/>
            <person name="Probst A.J."/>
            <person name="Thomas B.C."/>
            <person name="Singh A."/>
            <person name="Wilkins M.J."/>
            <person name="Karaoz U."/>
            <person name="Brodie E.L."/>
            <person name="Williams K.H."/>
            <person name="Hubbard S.S."/>
            <person name="Banfield J.F."/>
        </authorList>
    </citation>
    <scope>NUCLEOTIDE SEQUENCE [LARGE SCALE GENOMIC DNA]</scope>
</reference>
<proteinExistence type="predicted"/>
<gene>
    <name evidence="1" type="ORF">A2Y83_03610</name>
</gene>
<organism evidence="1 2">
    <name type="scientific">Candidatus Falkowbacteria bacterium RBG_13_39_14</name>
    <dbReference type="NCBI Taxonomy" id="1797985"/>
    <lineage>
        <taxon>Bacteria</taxon>
        <taxon>Candidatus Falkowiibacteriota</taxon>
    </lineage>
</organism>
<evidence type="ECO:0000313" key="1">
    <source>
        <dbReference type="EMBL" id="OGF22198.1"/>
    </source>
</evidence>
<dbReference type="AlphaFoldDB" id="A0A1F5S657"/>
<sequence length="78" mass="8951">MNTSTITIKLQNKDKERLRDLSLQYGLPVKNLIEKIISQLASEIPEELLSEYDHPTSLKKSLDKALADYTKGRYCRAL</sequence>
<dbReference type="Proteomes" id="UP000178323">
    <property type="component" value="Unassembled WGS sequence"/>
</dbReference>
<dbReference type="EMBL" id="MFFS01000037">
    <property type="protein sequence ID" value="OGF22198.1"/>
    <property type="molecule type" value="Genomic_DNA"/>
</dbReference>
<protein>
    <submittedName>
        <fullName evidence="1">Uncharacterized protein</fullName>
    </submittedName>
</protein>
<accession>A0A1F5S657</accession>
<name>A0A1F5S657_9BACT</name>